<organism evidence="2 3">
    <name type="scientific">Candidatus Auribacter fodinae</name>
    <dbReference type="NCBI Taxonomy" id="2093366"/>
    <lineage>
        <taxon>Bacteria</taxon>
        <taxon>Pseudomonadati</taxon>
        <taxon>Candidatus Auribacterota</taxon>
        <taxon>Candidatus Auribacteria</taxon>
        <taxon>Candidatus Auribacterales</taxon>
        <taxon>Candidatus Auribacteraceae</taxon>
        <taxon>Candidatus Auribacter</taxon>
    </lineage>
</organism>
<dbReference type="PROSITE" id="PS51094">
    <property type="entry name" value="PTS_EIIA_TYPE_2"/>
    <property type="match status" value="1"/>
</dbReference>
<sequence length="150" mass="16606">MLKLTNYLQKESVALFDLPDKKSALTAMIDVITANNDLTARKADITSAIFEREAIMSTGIGRGIAVPHVRSDAVSTVRMAFGIFKKPIDYTSMDDKPVHIIVMLVVPKALHQEYLRILARIVLLLKNDNLKQQLLDCSAAGDAYNILSAY</sequence>
<comment type="caution">
    <text evidence="2">The sequence shown here is derived from an EMBL/GenBank/DDBJ whole genome shotgun (WGS) entry which is preliminary data.</text>
</comment>
<dbReference type="InterPro" id="IPR051541">
    <property type="entry name" value="PTS_SugarTrans_NitroReg"/>
</dbReference>
<dbReference type="InterPro" id="IPR002178">
    <property type="entry name" value="PTS_EIIA_type-2_dom"/>
</dbReference>
<protein>
    <submittedName>
        <fullName evidence="2">PTS sugar transporter subunit IIA</fullName>
    </submittedName>
</protein>
<proteinExistence type="predicted"/>
<dbReference type="PANTHER" id="PTHR47738:SF1">
    <property type="entry name" value="NITROGEN REGULATORY PROTEIN"/>
    <property type="match status" value="1"/>
</dbReference>
<dbReference type="Gene3D" id="3.40.930.10">
    <property type="entry name" value="Mannitol-specific EII, Chain A"/>
    <property type="match status" value="1"/>
</dbReference>
<dbReference type="GO" id="GO:0030295">
    <property type="term" value="F:protein kinase activator activity"/>
    <property type="evidence" value="ECO:0007669"/>
    <property type="project" value="TreeGrafter"/>
</dbReference>
<dbReference type="InterPro" id="IPR016152">
    <property type="entry name" value="PTrfase/Anion_transptr"/>
</dbReference>
<dbReference type="AlphaFoldDB" id="A0A3A4QTA4"/>
<feature type="domain" description="PTS EIIA type-2" evidence="1">
    <location>
        <begin position="1"/>
        <end position="150"/>
    </location>
</feature>
<gene>
    <name evidence="2" type="ORF">C4541_13385</name>
</gene>
<dbReference type="SUPFAM" id="SSF55804">
    <property type="entry name" value="Phoshotransferase/anion transport protein"/>
    <property type="match status" value="1"/>
</dbReference>
<evidence type="ECO:0000259" key="1">
    <source>
        <dbReference type="PROSITE" id="PS51094"/>
    </source>
</evidence>
<keyword evidence="2" id="KW-0762">Sugar transport</keyword>
<evidence type="ECO:0000313" key="3">
    <source>
        <dbReference type="Proteomes" id="UP000266426"/>
    </source>
</evidence>
<dbReference type="Pfam" id="PF00359">
    <property type="entry name" value="PTS_EIIA_2"/>
    <property type="match status" value="1"/>
</dbReference>
<accession>A0A3A4QTA4</accession>
<keyword evidence="2" id="KW-0813">Transport</keyword>
<dbReference type="EMBL" id="QZJZ01000105">
    <property type="protein sequence ID" value="RJP55896.1"/>
    <property type="molecule type" value="Genomic_DNA"/>
</dbReference>
<dbReference type="CDD" id="cd00211">
    <property type="entry name" value="PTS_IIA_fru"/>
    <property type="match status" value="1"/>
</dbReference>
<dbReference type="Proteomes" id="UP000266426">
    <property type="component" value="Unassembled WGS sequence"/>
</dbReference>
<reference evidence="2 3" key="1">
    <citation type="journal article" date="2017" name="ISME J.">
        <title>Energy and carbon metabolisms in a deep terrestrial subsurface fluid microbial community.</title>
        <authorList>
            <person name="Momper L."/>
            <person name="Jungbluth S.P."/>
            <person name="Lee M.D."/>
            <person name="Amend J.P."/>
        </authorList>
    </citation>
    <scope>NUCLEOTIDE SEQUENCE [LARGE SCALE GENOMIC DNA]</scope>
    <source>
        <strain evidence="2">SURF_26</strain>
    </source>
</reference>
<name>A0A3A4QTA4_9BACT</name>
<evidence type="ECO:0000313" key="2">
    <source>
        <dbReference type="EMBL" id="RJP55896.1"/>
    </source>
</evidence>
<dbReference type="PANTHER" id="PTHR47738">
    <property type="entry name" value="PTS SYSTEM FRUCTOSE-LIKE EIIA COMPONENT-RELATED"/>
    <property type="match status" value="1"/>
</dbReference>